<proteinExistence type="inferred from homology"/>
<accession>A0ABV5SM32</accession>
<evidence type="ECO:0000256" key="5">
    <source>
        <dbReference type="ARBA" id="ARBA00023027"/>
    </source>
</evidence>
<gene>
    <name evidence="9" type="ORF">ACFFQV_03740</name>
</gene>
<dbReference type="Pfam" id="PF00984">
    <property type="entry name" value="UDPG_MGDP_dh"/>
    <property type="match status" value="1"/>
</dbReference>
<evidence type="ECO:0000256" key="4">
    <source>
        <dbReference type="ARBA" id="ARBA00023002"/>
    </source>
</evidence>
<dbReference type="InterPro" id="IPR036291">
    <property type="entry name" value="NAD(P)-bd_dom_sf"/>
</dbReference>
<comment type="pathway">
    <text evidence="1">Nucleotide-sugar biosynthesis; UDP-alpha-D-glucuronate biosynthesis; UDP-alpha-D-glucuronate from UDP-alpha-D-glucose: step 1/1.</text>
</comment>
<keyword evidence="5 7" id="KW-0520">NAD</keyword>
<name>A0ABV5SM32_9MICO</name>
<dbReference type="Gene3D" id="3.40.50.720">
    <property type="entry name" value="NAD(P)-binding Rossmann-like Domain"/>
    <property type="match status" value="2"/>
</dbReference>
<sequence length="445" mass="47861">MNVTIIGTGYVGLVTGLGLAAAGHTVLGVDSRPEVVERLNAGRPHIYEDGVSEALERMLLARRIRFAEPDVEQIAATDVVLIAVGTPSTADGIDLAQVRSAVELAAHALRRSATPMSVIMKSTVVPGTTRELVPRVIRETTGMEPDEYGLGMTPEFLREGSALADFSTPDRLVLGYENERGLDALRELFARFEAPRLEVNTSTAELIKYANNLFLALQISASNEIAAVASSLGDVDPRVVMQGVLADHRWSGAPQPGKAAPPIERYLVPGPGFGGSCFPKDVQAIREFGRQLGVPMAMATAILEVNRRQPRASLDAMLDGLDAIAGAEALVLGLAFKPGTDDVRETPAAEIVRGLLDRAASVRVHDPMAARTFTEAFGPSVRVAERWEEAARTADVVVVVTPWREYVRLPEFVGGGAIVLDPRRAFEPEWFAVGVRYRSIGVRAP</sequence>
<dbReference type="SUPFAM" id="SSF48179">
    <property type="entry name" value="6-phosphogluconate dehydrogenase C-terminal domain-like"/>
    <property type="match status" value="1"/>
</dbReference>
<comment type="similarity">
    <text evidence="2 7">Belongs to the UDP-glucose/GDP-mannose dehydrogenase family.</text>
</comment>
<reference evidence="9 10" key="1">
    <citation type="submission" date="2024-09" db="EMBL/GenBank/DDBJ databases">
        <authorList>
            <person name="Sun Q."/>
            <person name="Mori K."/>
        </authorList>
    </citation>
    <scope>NUCLEOTIDE SEQUENCE [LARGE SCALE GENOMIC DNA]</scope>
    <source>
        <strain evidence="9 10">JCM 14321</strain>
    </source>
</reference>
<evidence type="ECO:0000256" key="3">
    <source>
        <dbReference type="ARBA" id="ARBA00012954"/>
    </source>
</evidence>
<dbReference type="EC" id="1.1.1.22" evidence="3 7"/>
<dbReference type="InterPro" id="IPR014026">
    <property type="entry name" value="UDP-Glc/GDP-Man_DH_dimer"/>
</dbReference>
<dbReference type="Proteomes" id="UP001589667">
    <property type="component" value="Unassembled WGS sequence"/>
</dbReference>
<comment type="catalytic activity">
    <reaction evidence="6 7">
        <text>UDP-alpha-D-glucose + 2 NAD(+) + H2O = UDP-alpha-D-glucuronate + 2 NADH + 3 H(+)</text>
        <dbReference type="Rhea" id="RHEA:23596"/>
        <dbReference type="ChEBI" id="CHEBI:15377"/>
        <dbReference type="ChEBI" id="CHEBI:15378"/>
        <dbReference type="ChEBI" id="CHEBI:57540"/>
        <dbReference type="ChEBI" id="CHEBI:57945"/>
        <dbReference type="ChEBI" id="CHEBI:58052"/>
        <dbReference type="ChEBI" id="CHEBI:58885"/>
        <dbReference type="EC" id="1.1.1.22"/>
    </reaction>
</comment>
<organism evidence="9 10">
    <name type="scientific">Agromyces lapidis</name>
    <dbReference type="NCBI Taxonomy" id="279574"/>
    <lineage>
        <taxon>Bacteria</taxon>
        <taxon>Bacillati</taxon>
        <taxon>Actinomycetota</taxon>
        <taxon>Actinomycetes</taxon>
        <taxon>Micrococcales</taxon>
        <taxon>Microbacteriaceae</taxon>
        <taxon>Agromyces</taxon>
    </lineage>
</organism>
<dbReference type="EMBL" id="JBHMBL010000001">
    <property type="protein sequence ID" value="MFB9641398.1"/>
    <property type="molecule type" value="Genomic_DNA"/>
</dbReference>
<protein>
    <recommendedName>
        <fullName evidence="3 7">UDP-glucose 6-dehydrogenase</fullName>
        <ecNumber evidence="3 7">1.1.1.22</ecNumber>
    </recommendedName>
</protein>
<dbReference type="SMART" id="SM00984">
    <property type="entry name" value="UDPG_MGDP_dh_C"/>
    <property type="match status" value="1"/>
</dbReference>
<dbReference type="InterPro" id="IPR028357">
    <property type="entry name" value="UDPglc_DH_bac"/>
</dbReference>
<dbReference type="PANTHER" id="PTHR43750:SF3">
    <property type="entry name" value="UDP-GLUCOSE 6-DEHYDROGENASE TUAD"/>
    <property type="match status" value="1"/>
</dbReference>
<evidence type="ECO:0000259" key="8">
    <source>
        <dbReference type="SMART" id="SM00984"/>
    </source>
</evidence>
<evidence type="ECO:0000256" key="1">
    <source>
        <dbReference type="ARBA" id="ARBA00004701"/>
    </source>
</evidence>
<dbReference type="SUPFAM" id="SSF52413">
    <property type="entry name" value="UDP-glucose/GDP-mannose dehydrogenase C-terminal domain"/>
    <property type="match status" value="1"/>
</dbReference>
<keyword evidence="10" id="KW-1185">Reference proteome</keyword>
<evidence type="ECO:0000313" key="10">
    <source>
        <dbReference type="Proteomes" id="UP001589667"/>
    </source>
</evidence>
<dbReference type="SUPFAM" id="SSF51735">
    <property type="entry name" value="NAD(P)-binding Rossmann-fold domains"/>
    <property type="match status" value="1"/>
</dbReference>
<dbReference type="PANTHER" id="PTHR43750">
    <property type="entry name" value="UDP-GLUCOSE 6-DEHYDROGENASE TUAD"/>
    <property type="match status" value="1"/>
</dbReference>
<dbReference type="NCBIfam" id="TIGR03026">
    <property type="entry name" value="NDP-sugDHase"/>
    <property type="match status" value="1"/>
</dbReference>
<dbReference type="Pfam" id="PF03720">
    <property type="entry name" value="UDPG_MGDP_dh_C"/>
    <property type="match status" value="1"/>
</dbReference>
<dbReference type="InterPro" id="IPR017476">
    <property type="entry name" value="UDP-Glc/GDP-Man"/>
</dbReference>
<keyword evidence="4 7" id="KW-0560">Oxidoreductase</keyword>
<evidence type="ECO:0000256" key="6">
    <source>
        <dbReference type="ARBA" id="ARBA00047473"/>
    </source>
</evidence>
<dbReference type="GO" id="GO:0016491">
    <property type="term" value="F:oxidoreductase activity"/>
    <property type="evidence" value="ECO:0007669"/>
    <property type="project" value="UniProtKB-KW"/>
</dbReference>
<dbReference type="InterPro" id="IPR008927">
    <property type="entry name" value="6-PGluconate_DH-like_C_sf"/>
</dbReference>
<dbReference type="InterPro" id="IPR036220">
    <property type="entry name" value="UDP-Glc/GDP-Man_DH_C_sf"/>
</dbReference>
<dbReference type="PIRSF" id="PIRSF000124">
    <property type="entry name" value="UDPglc_GDPman_dh"/>
    <property type="match status" value="1"/>
</dbReference>
<evidence type="ECO:0000313" key="9">
    <source>
        <dbReference type="EMBL" id="MFB9641398.1"/>
    </source>
</evidence>
<evidence type="ECO:0000256" key="2">
    <source>
        <dbReference type="ARBA" id="ARBA00006601"/>
    </source>
</evidence>
<feature type="domain" description="UDP-glucose/GDP-mannose dehydrogenase C-terminal" evidence="8">
    <location>
        <begin position="330"/>
        <end position="428"/>
    </location>
</feature>
<dbReference type="RefSeq" id="WP_157422998.1">
    <property type="nucleotide sequence ID" value="NZ_BAAANI010000006.1"/>
</dbReference>
<evidence type="ECO:0000256" key="7">
    <source>
        <dbReference type="PIRNR" id="PIRNR000124"/>
    </source>
</evidence>
<dbReference type="InterPro" id="IPR001732">
    <property type="entry name" value="UDP-Glc/GDP-Man_DH_N"/>
</dbReference>
<dbReference type="Pfam" id="PF03721">
    <property type="entry name" value="UDPG_MGDP_dh_N"/>
    <property type="match status" value="1"/>
</dbReference>
<dbReference type="PIRSF" id="PIRSF500134">
    <property type="entry name" value="UDPglc_DH_bac"/>
    <property type="match status" value="1"/>
</dbReference>
<dbReference type="InterPro" id="IPR014027">
    <property type="entry name" value="UDP-Glc/GDP-Man_DH_C"/>
</dbReference>
<comment type="caution">
    <text evidence="9">The sequence shown here is derived from an EMBL/GenBank/DDBJ whole genome shotgun (WGS) entry which is preliminary data.</text>
</comment>